<keyword evidence="2" id="KW-0472">Membrane</keyword>
<feature type="compositionally biased region" description="Basic residues" evidence="1">
    <location>
        <begin position="1"/>
        <end position="45"/>
    </location>
</feature>
<keyword evidence="3" id="KW-1185">Reference proteome</keyword>
<organism evidence="3 4">
    <name type="scientific">Romanomermis culicivorax</name>
    <name type="common">Nematode worm</name>
    <dbReference type="NCBI Taxonomy" id="13658"/>
    <lineage>
        <taxon>Eukaryota</taxon>
        <taxon>Metazoa</taxon>
        <taxon>Ecdysozoa</taxon>
        <taxon>Nematoda</taxon>
        <taxon>Enoplea</taxon>
        <taxon>Dorylaimia</taxon>
        <taxon>Mermithida</taxon>
        <taxon>Mermithoidea</taxon>
        <taxon>Mermithidae</taxon>
        <taxon>Romanomermis</taxon>
    </lineage>
</organism>
<evidence type="ECO:0000313" key="3">
    <source>
        <dbReference type="Proteomes" id="UP000887565"/>
    </source>
</evidence>
<feature type="region of interest" description="Disordered" evidence="1">
    <location>
        <begin position="1"/>
        <end position="53"/>
    </location>
</feature>
<sequence length="276" mass="32209">MEREKRKKKNKKKAGKNKKKKSKTKPKNKRGKKKGKKRKATKHIRIRGEDAKKQGEKEKILRIQKKKNELRIGTYYLEKEQLNFLIWFEKQPLSISNLGSLIKQLHNAFLVIVDIAVVLVFCKTVWMEHPATNLDLHLIKELSISNLGSLIKQLHNVFLVIVDIAVVLVFCKTVWMEHPAINLDLHLIKEVNIVTRHSVATLQKRLDPENNFGHLFACHNFVTRCQNRFTKRSRLITKLSKTPAGAFLWRIRKLKRTLMNAYQEITADNLLLIIIT</sequence>
<evidence type="ECO:0000256" key="1">
    <source>
        <dbReference type="SAM" id="MobiDB-lite"/>
    </source>
</evidence>
<protein>
    <submittedName>
        <fullName evidence="4">Uncharacterized protein</fullName>
    </submittedName>
</protein>
<keyword evidence="2" id="KW-0812">Transmembrane</keyword>
<accession>A0A915HNF3</accession>
<evidence type="ECO:0000313" key="4">
    <source>
        <dbReference type="WBParaSite" id="nRc.2.0.1.t03234-RA"/>
    </source>
</evidence>
<name>A0A915HNF3_ROMCU</name>
<keyword evidence="2" id="KW-1133">Transmembrane helix</keyword>
<dbReference type="AlphaFoldDB" id="A0A915HNF3"/>
<reference evidence="4" key="1">
    <citation type="submission" date="2022-11" db="UniProtKB">
        <authorList>
            <consortium name="WormBaseParasite"/>
        </authorList>
    </citation>
    <scope>IDENTIFICATION</scope>
</reference>
<dbReference type="Proteomes" id="UP000887565">
    <property type="component" value="Unplaced"/>
</dbReference>
<proteinExistence type="predicted"/>
<feature type="transmembrane region" description="Helical" evidence="2">
    <location>
        <begin position="157"/>
        <end position="175"/>
    </location>
</feature>
<feature type="transmembrane region" description="Helical" evidence="2">
    <location>
        <begin position="108"/>
        <end position="126"/>
    </location>
</feature>
<evidence type="ECO:0000256" key="2">
    <source>
        <dbReference type="SAM" id="Phobius"/>
    </source>
</evidence>
<dbReference type="WBParaSite" id="nRc.2.0.1.t03234-RA">
    <property type="protein sequence ID" value="nRc.2.0.1.t03234-RA"/>
    <property type="gene ID" value="nRc.2.0.1.g03234"/>
</dbReference>